<accession>A0A066YQL6</accession>
<comment type="caution">
    <text evidence="2">The sequence shown here is derived from an EMBL/GenBank/DDBJ whole genome shotgun (WGS) entry which is preliminary data.</text>
</comment>
<dbReference type="PROSITE" id="PS50995">
    <property type="entry name" value="HTH_MARR_2"/>
    <property type="match status" value="1"/>
</dbReference>
<reference evidence="2 3" key="1">
    <citation type="submission" date="2014-05" db="EMBL/GenBank/DDBJ databases">
        <title>Draft Genome Sequence of Kitasatospora cheerisanensis KCTC 2395.</title>
        <authorList>
            <person name="Nam D.H."/>
        </authorList>
    </citation>
    <scope>NUCLEOTIDE SEQUENCE [LARGE SCALE GENOMIC DNA]</scope>
    <source>
        <strain evidence="2 3">KCTC 2395</strain>
    </source>
</reference>
<dbReference type="AlphaFoldDB" id="A0A066YQL6"/>
<dbReference type="PANTHER" id="PTHR33164:SF43">
    <property type="entry name" value="HTH-TYPE TRANSCRIPTIONAL REPRESSOR YETL"/>
    <property type="match status" value="1"/>
</dbReference>
<dbReference type="InterPro" id="IPR036390">
    <property type="entry name" value="WH_DNA-bd_sf"/>
</dbReference>
<dbReference type="SMART" id="SM00347">
    <property type="entry name" value="HTH_MARR"/>
    <property type="match status" value="1"/>
</dbReference>
<dbReference type="HOGENOM" id="CLU_083287_4_4_11"/>
<dbReference type="GO" id="GO:0003700">
    <property type="term" value="F:DNA-binding transcription factor activity"/>
    <property type="evidence" value="ECO:0007669"/>
    <property type="project" value="InterPro"/>
</dbReference>
<name>A0A066YQL6_9ACTN</name>
<keyword evidence="3" id="KW-1185">Reference proteome</keyword>
<dbReference type="PRINTS" id="PR00598">
    <property type="entry name" value="HTHMARR"/>
</dbReference>
<proteinExistence type="predicted"/>
<dbReference type="InterPro" id="IPR000835">
    <property type="entry name" value="HTH_MarR-typ"/>
</dbReference>
<protein>
    <recommendedName>
        <fullName evidence="1">HTH marR-type domain-containing protein</fullName>
    </recommendedName>
</protein>
<dbReference type="PATRIC" id="fig|1348663.4.peg.4333"/>
<dbReference type="Gene3D" id="1.10.10.10">
    <property type="entry name" value="Winged helix-like DNA-binding domain superfamily/Winged helix DNA-binding domain"/>
    <property type="match status" value="1"/>
</dbReference>
<dbReference type="GO" id="GO:0006950">
    <property type="term" value="P:response to stress"/>
    <property type="evidence" value="ECO:0007669"/>
    <property type="project" value="TreeGrafter"/>
</dbReference>
<dbReference type="eggNOG" id="COG1846">
    <property type="taxonomic scope" value="Bacteria"/>
</dbReference>
<dbReference type="SUPFAM" id="SSF46785">
    <property type="entry name" value="Winged helix' DNA-binding domain"/>
    <property type="match status" value="1"/>
</dbReference>
<dbReference type="PANTHER" id="PTHR33164">
    <property type="entry name" value="TRANSCRIPTIONAL REGULATOR, MARR FAMILY"/>
    <property type="match status" value="1"/>
</dbReference>
<evidence type="ECO:0000313" key="3">
    <source>
        <dbReference type="Proteomes" id="UP000027178"/>
    </source>
</evidence>
<organism evidence="2 3">
    <name type="scientific">Kitasatospora cheerisanensis KCTC 2395</name>
    <dbReference type="NCBI Taxonomy" id="1348663"/>
    <lineage>
        <taxon>Bacteria</taxon>
        <taxon>Bacillati</taxon>
        <taxon>Actinomycetota</taxon>
        <taxon>Actinomycetes</taxon>
        <taxon>Kitasatosporales</taxon>
        <taxon>Streptomycetaceae</taxon>
        <taxon>Kitasatospora</taxon>
    </lineage>
</organism>
<evidence type="ECO:0000313" key="2">
    <source>
        <dbReference type="EMBL" id="KDN83843.1"/>
    </source>
</evidence>
<gene>
    <name evidence="2" type="ORF">KCH_44920</name>
</gene>
<dbReference type="Proteomes" id="UP000027178">
    <property type="component" value="Unassembled WGS sequence"/>
</dbReference>
<dbReference type="EMBL" id="JNBY01000094">
    <property type="protein sequence ID" value="KDN83843.1"/>
    <property type="molecule type" value="Genomic_DNA"/>
</dbReference>
<dbReference type="InterPro" id="IPR039422">
    <property type="entry name" value="MarR/SlyA-like"/>
</dbReference>
<dbReference type="Pfam" id="PF12802">
    <property type="entry name" value="MarR_2"/>
    <property type="match status" value="1"/>
</dbReference>
<dbReference type="OrthoDB" id="3177763at2"/>
<dbReference type="RefSeq" id="WP_051653290.1">
    <property type="nucleotide sequence ID" value="NZ_KK853997.1"/>
</dbReference>
<sequence>MTNEGFNRVIWAERRCDRALSAAKEQRLRPLELPSAHYSLLAAVSANPGATGAELARELGVTPQNIAGLTVRLEQRGLIERQPNTRHRNVVELWITPTGDDLLAKADAAMIELEREIARIVGVDEAERLRRLLEELAVGLEGRSRVRPVR</sequence>
<feature type="domain" description="HTH marR-type" evidence="1">
    <location>
        <begin position="1"/>
        <end position="138"/>
    </location>
</feature>
<evidence type="ECO:0000259" key="1">
    <source>
        <dbReference type="PROSITE" id="PS50995"/>
    </source>
</evidence>
<dbReference type="InterPro" id="IPR036388">
    <property type="entry name" value="WH-like_DNA-bd_sf"/>
</dbReference>